<dbReference type="Gene3D" id="3.40.50.12780">
    <property type="entry name" value="N-terminal domain of ligase-like"/>
    <property type="match status" value="1"/>
</dbReference>
<keyword evidence="1" id="KW-0436">Ligase</keyword>
<accession>A0A6G7YKX7</accession>
<reference evidence="1 2" key="1">
    <citation type="submission" date="2020-03" db="EMBL/GenBank/DDBJ databases">
        <title>Nocardioides sp. nov., isolated from fish.</title>
        <authorList>
            <person name="Hyun D.-W."/>
            <person name="Bae J.-W."/>
        </authorList>
    </citation>
    <scope>NUCLEOTIDE SEQUENCE [LARGE SCALE GENOMIC DNA]</scope>
    <source>
        <strain evidence="1 2">HDW12A</strain>
    </source>
</reference>
<dbReference type="PANTHER" id="PTHR43845">
    <property type="entry name" value="BLR5969 PROTEIN"/>
    <property type="match status" value="1"/>
</dbReference>
<dbReference type="Proteomes" id="UP000502035">
    <property type="component" value="Chromosome"/>
</dbReference>
<name>A0A6G7YKX7_9ACTN</name>
<evidence type="ECO:0000313" key="2">
    <source>
        <dbReference type="Proteomes" id="UP000502035"/>
    </source>
</evidence>
<gene>
    <name evidence="1" type="ORF">G7071_11710</name>
</gene>
<keyword evidence="2" id="KW-1185">Reference proteome</keyword>
<dbReference type="AlphaFoldDB" id="A0A6G7YKX7"/>
<dbReference type="InterPro" id="IPR042099">
    <property type="entry name" value="ANL_N_sf"/>
</dbReference>
<protein>
    <submittedName>
        <fullName evidence="1">Phenylacetate--CoA ligase</fullName>
    </submittedName>
</protein>
<evidence type="ECO:0000313" key="1">
    <source>
        <dbReference type="EMBL" id="QIK77390.1"/>
    </source>
</evidence>
<organism evidence="1 2">
    <name type="scientific">Nocardioides piscis</name>
    <dbReference type="NCBI Taxonomy" id="2714938"/>
    <lineage>
        <taxon>Bacteria</taxon>
        <taxon>Bacillati</taxon>
        <taxon>Actinomycetota</taxon>
        <taxon>Actinomycetes</taxon>
        <taxon>Propionibacteriales</taxon>
        <taxon>Nocardioidaceae</taxon>
        <taxon>Nocardioides</taxon>
    </lineage>
</organism>
<dbReference type="GO" id="GO:0016874">
    <property type="term" value="F:ligase activity"/>
    <property type="evidence" value="ECO:0007669"/>
    <property type="project" value="UniProtKB-KW"/>
</dbReference>
<dbReference type="SUPFAM" id="SSF56801">
    <property type="entry name" value="Acetyl-CoA synthetase-like"/>
    <property type="match status" value="1"/>
</dbReference>
<dbReference type="PANTHER" id="PTHR43845:SF1">
    <property type="entry name" value="BLR5969 PROTEIN"/>
    <property type="match status" value="1"/>
</dbReference>
<sequence length="382" mass="40080">MGQVADRVPSIRERLEAAEVSLEAITAADLDAVRVLTKDELPALQQARPPFGGLVAEGSPIARVFASPGPIYEVQLEGEDPWQWSAALAACGVGVDDVVLNCFGYHLSPAGMMFDLACRAVGATVIPAGVGSVEVQARVVADVGVTAYIGLPSYLSALLEAYEQLGLPAERWLVDKALVTAEPLPDALRAHLSTRVPTVLMAYGTAEAGLIGHEVEPGRGLAVPEHVFVQVCEPGTGVPVLDDSPGEVVVTMADEGTPLLRFGTGDVSRWQVVDGQPRLAGVLGRVGAAIKVRGMFVHPHQAADVLRDLGDVGLRSGRYVVVRVGDKDVLRLQMVPEAGADVTALSAAAGERTRASLRVRAEIEVVDTLVEGDALVDARGSM</sequence>
<proteinExistence type="predicted"/>
<dbReference type="EMBL" id="CP049866">
    <property type="protein sequence ID" value="QIK77390.1"/>
    <property type="molecule type" value="Genomic_DNA"/>
</dbReference>
<dbReference type="KEGG" id="npi:G7071_11710"/>